<dbReference type="RefSeq" id="WP_038486943.1">
    <property type="nucleotide sequence ID" value="NZ_CP009962.1"/>
</dbReference>
<protein>
    <recommendedName>
        <fullName evidence="1">Methyltransferase domain-containing protein</fullName>
    </recommendedName>
</protein>
<dbReference type="CDD" id="cd02440">
    <property type="entry name" value="AdoMet_MTases"/>
    <property type="match status" value="1"/>
</dbReference>
<gene>
    <name evidence="2" type="ORF">LT85_1389</name>
</gene>
<dbReference type="SUPFAM" id="SSF53335">
    <property type="entry name" value="S-adenosyl-L-methionine-dependent methyltransferases"/>
    <property type="match status" value="1"/>
</dbReference>
<dbReference type="EMBL" id="CP009962">
    <property type="protein sequence ID" value="AIY40547.1"/>
    <property type="molecule type" value="Genomic_DNA"/>
</dbReference>
<dbReference type="InterPro" id="IPR025714">
    <property type="entry name" value="Methyltranfer_dom"/>
</dbReference>
<dbReference type="KEGG" id="care:LT85_1389"/>
<sequence length="270" mass="30150">MSKNMPSYLLNVGAADQERLNILANLYNPGSQTFLRAQAAVQALDVLDIGCGHGHMAFWLAQQLQSRGGKVLGIDTSDAQLNICQEKKEKAVVANVQFLHHDMGVTPLELQSFDVAYCRFLLMHVKEWSPFFHNVLASCRRGGSMIIEEPVFPFFCYPEHESVKRASALFTSLSAATGFHYDCSARLWQYAQLLDVEVAGVAFNQPALITPQEKSLLWRTFEQIKQPVLAAKLATESELNDITTDLETLAHDPHCLIGGLRVMQLNLRKC</sequence>
<dbReference type="AlphaFoldDB" id="A0A0A1FCG5"/>
<dbReference type="PANTHER" id="PTHR43464">
    <property type="entry name" value="METHYLTRANSFERASE"/>
    <property type="match status" value="1"/>
</dbReference>
<feature type="domain" description="Methyltransferase" evidence="1">
    <location>
        <begin position="44"/>
        <end position="151"/>
    </location>
</feature>
<organism evidence="2 3">
    <name type="scientific">Collimonas arenae</name>
    <dbReference type="NCBI Taxonomy" id="279058"/>
    <lineage>
        <taxon>Bacteria</taxon>
        <taxon>Pseudomonadati</taxon>
        <taxon>Pseudomonadota</taxon>
        <taxon>Betaproteobacteria</taxon>
        <taxon>Burkholderiales</taxon>
        <taxon>Oxalobacteraceae</taxon>
        <taxon>Collimonas</taxon>
    </lineage>
</organism>
<evidence type="ECO:0000313" key="2">
    <source>
        <dbReference type="EMBL" id="AIY40547.1"/>
    </source>
</evidence>
<dbReference type="InterPro" id="IPR029063">
    <property type="entry name" value="SAM-dependent_MTases_sf"/>
</dbReference>
<reference evidence="3" key="1">
    <citation type="journal article" date="2014" name="Soil Biol. Biochem.">
        <title>Structure and function of bacterial communities in ageing soils: Insights from the Mendocino ecological staircase.</title>
        <authorList>
            <person name="Uroz S."/>
            <person name="Tech J.J."/>
            <person name="Sawaya N.A."/>
            <person name="Frey-Klett P."/>
            <person name="Leveau J.H.J."/>
        </authorList>
    </citation>
    <scope>NUCLEOTIDE SEQUENCE [LARGE SCALE GENOMIC DNA]</scope>
    <source>
        <strain evidence="3">Cal35</strain>
    </source>
</reference>
<evidence type="ECO:0000313" key="3">
    <source>
        <dbReference type="Proteomes" id="UP000030302"/>
    </source>
</evidence>
<dbReference type="Proteomes" id="UP000030302">
    <property type="component" value="Chromosome"/>
</dbReference>
<accession>A0A0A1FCG5</accession>
<name>A0A0A1FCG5_9BURK</name>
<dbReference type="GO" id="GO:0008168">
    <property type="term" value="F:methyltransferase activity"/>
    <property type="evidence" value="ECO:0007669"/>
    <property type="project" value="TreeGrafter"/>
</dbReference>
<dbReference type="Gene3D" id="3.40.50.150">
    <property type="entry name" value="Vaccinia Virus protein VP39"/>
    <property type="match status" value="1"/>
</dbReference>
<dbReference type="HOGENOM" id="CLU_062440_0_1_4"/>
<evidence type="ECO:0000259" key="1">
    <source>
        <dbReference type="Pfam" id="PF13847"/>
    </source>
</evidence>
<dbReference type="STRING" id="279058.LT85_1389"/>
<proteinExistence type="predicted"/>
<keyword evidence="3" id="KW-1185">Reference proteome</keyword>
<dbReference type="Pfam" id="PF13847">
    <property type="entry name" value="Methyltransf_31"/>
    <property type="match status" value="1"/>
</dbReference>